<dbReference type="PANTHER" id="PTHR23293">
    <property type="entry name" value="FAD SYNTHETASE-RELATED FMN ADENYLYLTRANSFERASE"/>
    <property type="match status" value="1"/>
</dbReference>
<evidence type="ECO:0000256" key="4">
    <source>
        <dbReference type="ARBA" id="ARBA00022643"/>
    </source>
</evidence>
<accession>A0A1D3D526</accession>
<evidence type="ECO:0000256" key="8">
    <source>
        <dbReference type="ARBA" id="ARBA00022827"/>
    </source>
</evidence>
<proteinExistence type="predicted"/>
<feature type="region of interest" description="Disordered" evidence="13">
    <location>
        <begin position="66"/>
        <end position="85"/>
    </location>
</feature>
<comment type="caution">
    <text evidence="15">The sequence shown here is derived from an EMBL/GenBank/DDBJ whole genome shotgun (WGS) entry which is preliminary data.</text>
</comment>
<keyword evidence="5" id="KW-0808">Transferase</keyword>
<dbReference type="SUPFAM" id="SSF52402">
    <property type="entry name" value="Adenine nucleotide alpha hydrolases-like"/>
    <property type="match status" value="1"/>
</dbReference>
<keyword evidence="6" id="KW-0548">Nucleotidyltransferase</keyword>
<evidence type="ECO:0000256" key="1">
    <source>
        <dbReference type="ARBA" id="ARBA00004726"/>
    </source>
</evidence>
<evidence type="ECO:0000256" key="13">
    <source>
        <dbReference type="SAM" id="MobiDB-lite"/>
    </source>
</evidence>
<keyword evidence="4" id="KW-0288">FMN</keyword>
<dbReference type="Pfam" id="PF01507">
    <property type="entry name" value="PAPS_reduct"/>
    <property type="match status" value="1"/>
</dbReference>
<reference evidence="15 16" key="1">
    <citation type="journal article" date="2016" name="BMC Genomics">
        <title>Comparative genomics reveals Cyclospora cayetanensis possesses coccidia-like metabolism and invasion components but unique surface antigens.</title>
        <authorList>
            <person name="Liu S."/>
            <person name="Wang L."/>
            <person name="Zheng H."/>
            <person name="Xu Z."/>
            <person name="Roellig D.M."/>
            <person name="Li N."/>
            <person name="Frace M.A."/>
            <person name="Tang K."/>
            <person name="Arrowood M.J."/>
            <person name="Moss D.M."/>
            <person name="Zhang L."/>
            <person name="Feng Y."/>
            <person name="Xiao L."/>
        </authorList>
    </citation>
    <scope>NUCLEOTIDE SEQUENCE [LARGE SCALE GENOMIC DNA]</scope>
    <source>
        <strain evidence="15 16">CHN_HEN01</strain>
    </source>
</reference>
<evidence type="ECO:0000256" key="5">
    <source>
        <dbReference type="ARBA" id="ARBA00022679"/>
    </source>
</evidence>
<dbReference type="InterPro" id="IPR002500">
    <property type="entry name" value="PAPS_reduct_dom"/>
</dbReference>
<keyword evidence="16" id="KW-1185">Reference proteome</keyword>
<dbReference type="VEuPathDB" id="ToxoDB:cyc_04714"/>
<name>A0A1D3D526_9EIME</name>
<evidence type="ECO:0000256" key="2">
    <source>
        <dbReference type="ARBA" id="ARBA00012393"/>
    </source>
</evidence>
<evidence type="ECO:0000256" key="9">
    <source>
        <dbReference type="ARBA" id="ARBA00022840"/>
    </source>
</evidence>
<evidence type="ECO:0000256" key="3">
    <source>
        <dbReference type="ARBA" id="ARBA00022630"/>
    </source>
</evidence>
<comment type="catalytic activity">
    <reaction evidence="12">
        <text>FMN + ATP + H(+) = FAD + diphosphate</text>
        <dbReference type="Rhea" id="RHEA:17237"/>
        <dbReference type="ChEBI" id="CHEBI:15378"/>
        <dbReference type="ChEBI" id="CHEBI:30616"/>
        <dbReference type="ChEBI" id="CHEBI:33019"/>
        <dbReference type="ChEBI" id="CHEBI:57692"/>
        <dbReference type="ChEBI" id="CHEBI:58210"/>
        <dbReference type="EC" id="2.7.7.2"/>
    </reaction>
</comment>
<comment type="pathway">
    <text evidence="1">Cofactor biosynthesis; FAD biosynthesis; FAD from FMN: step 1/1.</text>
</comment>
<dbReference type="GO" id="GO:0003919">
    <property type="term" value="F:FMN adenylyltransferase activity"/>
    <property type="evidence" value="ECO:0007669"/>
    <property type="project" value="UniProtKB-EC"/>
</dbReference>
<feature type="region of interest" description="Disordered" evidence="13">
    <location>
        <begin position="1"/>
        <end position="20"/>
    </location>
</feature>
<protein>
    <recommendedName>
        <fullName evidence="2">FAD synthase</fullName>
        <ecNumber evidence="2">2.7.7.2</ecNumber>
    </recommendedName>
    <alternativeName>
        <fullName evidence="10">FAD pyrophosphorylase</fullName>
    </alternativeName>
    <alternativeName>
        <fullName evidence="11">FMN adenylyltransferase</fullName>
    </alternativeName>
</protein>
<dbReference type="EMBL" id="JROU02000693">
    <property type="protein sequence ID" value="OEH78548.1"/>
    <property type="molecule type" value="Genomic_DNA"/>
</dbReference>
<evidence type="ECO:0000256" key="11">
    <source>
        <dbReference type="ARBA" id="ARBA00031871"/>
    </source>
</evidence>
<organism evidence="15 16">
    <name type="scientific">Cyclospora cayetanensis</name>
    <dbReference type="NCBI Taxonomy" id="88456"/>
    <lineage>
        <taxon>Eukaryota</taxon>
        <taxon>Sar</taxon>
        <taxon>Alveolata</taxon>
        <taxon>Apicomplexa</taxon>
        <taxon>Conoidasida</taxon>
        <taxon>Coccidia</taxon>
        <taxon>Eucoccidiorida</taxon>
        <taxon>Eimeriorina</taxon>
        <taxon>Eimeriidae</taxon>
        <taxon>Cyclospora</taxon>
    </lineage>
</organism>
<sequence>MQTLNPPLAEMRGEAQAPATRLPQSGLAGCSGASHCSNCWPRVAFDSAASLLRGIEELNGSDGVDVCKSASQSKDSRQQQPKEEDKASVCPRACAGLALEALELLVDILRVYYSDWASGLRSFLSQRPHTPFAFVLGTRNTDPQGLTESLQFLQPSSRWLPPFLRVQPLLKFGYGHVWDFLRYFKLPYCCLYDQGYSSIGTMENTRPNPLLIPSDGGAALPAYELLSWEREREGRFKKQRKESKTVAVS</sequence>
<keyword evidence="8" id="KW-0274">FAD</keyword>
<dbReference type="Proteomes" id="UP000095192">
    <property type="component" value="Unassembled WGS sequence"/>
</dbReference>
<dbReference type="InParanoid" id="A0A1D3D526"/>
<evidence type="ECO:0000313" key="15">
    <source>
        <dbReference type="EMBL" id="OEH78548.1"/>
    </source>
</evidence>
<dbReference type="Gene3D" id="3.40.50.620">
    <property type="entry name" value="HUPs"/>
    <property type="match status" value="1"/>
</dbReference>
<evidence type="ECO:0000256" key="7">
    <source>
        <dbReference type="ARBA" id="ARBA00022741"/>
    </source>
</evidence>
<dbReference type="InterPro" id="IPR014729">
    <property type="entry name" value="Rossmann-like_a/b/a_fold"/>
</dbReference>
<evidence type="ECO:0000259" key="14">
    <source>
        <dbReference type="Pfam" id="PF01507"/>
    </source>
</evidence>
<feature type="compositionally biased region" description="Basic and acidic residues" evidence="13">
    <location>
        <begin position="74"/>
        <end position="85"/>
    </location>
</feature>
<dbReference type="GO" id="GO:0005524">
    <property type="term" value="F:ATP binding"/>
    <property type="evidence" value="ECO:0007669"/>
    <property type="project" value="UniProtKB-KW"/>
</dbReference>
<evidence type="ECO:0000256" key="12">
    <source>
        <dbReference type="ARBA" id="ARBA00049494"/>
    </source>
</evidence>
<gene>
    <name evidence="15" type="ORF">cyc_04714</name>
</gene>
<dbReference type="AlphaFoldDB" id="A0A1D3D526"/>
<keyword evidence="9" id="KW-0067">ATP-binding</keyword>
<keyword evidence="3" id="KW-0285">Flavoprotein</keyword>
<keyword evidence="7" id="KW-0547">Nucleotide-binding</keyword>
<evidence type="ECO:0000256" key="10">
    <source>
        <dbReference type="ARBA" id="ARBA00031145"/>
    </source>
</evidence>
<dbReference type="EC" id="2.7.7.2" evidence="2"/>
<dbReference type="GO" id="GO:0006747">
    <property type="term" value="P:FAD biosynthetic process"/>
    <property type="evidence" value="ECO:0007669"/>
    <property type="project" value="TreeGrafter"/>
</dbReference>
<evidence type="ECO:0000256" key="6">
    <source>
        <dbReference type="ARBA" id="ARBA00022695"/>
    </source>
</evidence>
<evidence type="ECO:0000313" key="16">
    <source>
        <dbReference type="Proteomes" id="UP000095192"/>
    </source>
</evidence>
<dbReference type="VEuPathDB" id="ToxoDB:LOC34621209"/>
<dbReference type="PANTHER" id="PTHR23293:SF9">
    <property type="entry name" value="FAD SYNTHASE"/>
    <property type="match status" value="1"/>
</dbReference>
<feature type="domain" description="Phosphoadenosine phosphosulphate reductase" evidence="14">
    <location>
        <begin position="133"/>
        <end position="207"/>
    </location>
</feature>